<reference evidence="1" key="1">
    <citation type="submission" date="2023-03" db="EMBL/GenBank/DDBJ databases">
        <title>Massive genome expansion in bonnet fungi (Mycena s.s.) driven by repeated elements and novel gene families across ecological guilds.</title>
        <authorList>
            <consortium name="Lawrence Berkeley National Laboratory"/>
            <person name="Harder C.B."/>
            <person name="Miyauchi S."/>
            <person name="Viragh M."/>
            <person name="Kuo A."/>
            <person name="Thoen E."/>
            <person name="Andreopoulos B."/>
            <person name="Lu D."/>
            <person name="Skrede I."/>
            <person name="Drula E."/>
            <person name="Henrissat B."/>
            <person name="Morin E."/>
            <person name="Kohler A."/>
            <person name="Barry K."/>
            <person name="LaButti K."/>
            <person name="Morin E."/>
            <person name="Salamov A."/>
            <person name="Lipzen A."/>
            <person name="Mereny Z."/>
            <person name="Hegedus B."/>
            <person name="Baldrian P."/>
            <person name="Stursova M."/>
            <person name="Weitz H."/>
            <person name="Taylor A."/>
            <person name="Grigoriev I.V."/>
            <person name="Nagy L.G."/>
            <person name="Martin F."/>
            <person name="Kauserud H."/>
        </authorList>
    </citation>
    <scope>NUCLEOTIDE SEQUENCE</scope>
    <source>
        <strain evidence="1">CBHHK173m</strain>
    </source>
</reference>
<dbReference type="AlphaFoldDB" id="A0AAD6UBJ8"/>
<comment type="caution">
    <text evidence="1">The sequence shown here is derived from an EMBL/GenBank/DDBJ whole genome shotgun (WGS) entry which is preliminary data.</text>
</comment>
<sequence>VLNHHLSPPAHRVSLAIIACPESTVGPRARTLQSAGGDSRFFFSAYYIPTNHLSLHSPPHVLPLSHPPLSPTDRV</sequence>
<evidence type="ECO:0000313" key="2">
    <source>
        <dbReference type="Proteomes" id="UP001222325"/>
    </source>
</evidence>
<accession>A0AAD6UBJ8</accession>
<feature type="non-terminal residue" evidence="1">
    <location>
        <position position="1"/>
    </location>
</feature>
<name>A0AAD6UBJ8_9AGAR</name>
<proteinExistence type="predicted"/>
<dbReference type="EMBL" id="JARJCN010000017">
    <property type="protein sequence ID" value="KAJ7092828.1"/>
    <property type="molecule type" value="Genomic_DNA"/>
</dbReference>
<evidence type="ECO:0000313" key="1">
    <source>
        <dbReference type="EMBL" id="KAJ7092828.1"/>
    </source>
</evidence>
<dbReference type="Proteomes" id="UP001222325">
    <property type="component" value="Unassembled WGS sequence"/>
</dbReference>
<gene>
    <name evidence="1" type="ORF">B0H15DRAFT_1020892</name>
</gene>
<organism evidence="1 2">
    <name type="scientific">Mycena belliarum</name>
    <dbReference type="NCBI Taxonomy" id="1033014"/>
    <lineage>
        <taxon>Eukaryota</taxon>
        <taxon>Fungi</taxon>
        <taxon>Dikarya</taxon>
        <taxon>Basidiomycota</taxon>
        <taxon>Agaricomycotina</taxon>
        <taxon>Agaricomycetes</taxon>
        <taxon>Agaricomycetidae</taxon>
        <taxon>Agaricales</taxon>
        <taxon>Marasmiineae</taxon>
        <taxon>Mycenaceae</taxon>
        <taxon>Mycena</taxon>
    </lineage>
</organism>
<keyword evidence="2" id="KW-1185">Reference proteome</keyword>
<protein>
    <submittedName>
        <fullName evidence="1">Uncharacterized protein</fullName>
    </submittedName>
</protein>